<dbReference type="InterPro" id="IPR036443">
    <property type="entry name" value="Znf_RanBP2_sf"/>
</dbReference>
<feature type="compositionally biased region" description="Basic residues" evidence="9">
    <location>
        <begin position="568"/>
        <end position="584"/>
    </location>
</feature>
<dbReference type="GO" id="GO:0005524">
    <property type="term" value="F:ATP binding"/>
    <property type="evidence" value="ECO:0007669"/>
    <property type="project" value="UniProtKB-KW"/>
</dbReference>
<dbReference type="FunFam" id="3.40.50.300:FF:000788">
    <property type="entry name" value="DNA annealing helicase and endonuclease ZRANB3"/>
    <property type="match status" value="1"/>
</dbReference>
<feature type="domain" description="RanBP2-type" evidence="10">
    <location>
        <begin position="605"/>
        <end position="636"/>
    </location>
</feature>
<dbReference type="Pfam" id="PF00641">
    <property type="entry name" value="Zn_ribbon_RanBP"/>
    <property type="match status" value="1"/>
</dbReference>
<evidence type="ECO:0000256" key="2">
    <source>
        <dbReference type="ARBA" id="ARBA00022741"/>
    </source>
</evidence>
<dbReference type="CDD" id="cd00085">
    <property type="entry name" value="HNHc"/>
    <property type="match status" value="1"/>
</dbReference>
<evidence type="ECO:0000256" key="7">
    <source>
        <dbReference type="ARBA" id="ARBA00022840"/>
    </source>
</evidence>
<dbReference type="SMART" id="SM00507">
    <property type="entry name" value="HNHc"/>
    <property type="match status" value="1"/>
</dbReference>
<dbReference type="FunCoup" id="G3PQ13">
    <property type="interactions" value="74"/>
</dbReference>
<dbReference type="GO" id="GO:0016787">
    <property type="term" value="F:hydrolase activity"/>
    <property type="evidence" value="ECO:0007669"/>
    <property type="project" value="UniProtKB-KW"/>
</dbReference>
<evidence type="ECO:0000259" key="11">
    <source>
        <dbReference type="PROSITE" id="PS51192"/>
    </source>
</evidence>
<evidence type="ECO:0000256" key="6">
    <source>
        <dbReference type="ARBA" id="ARBA00022833"/>
    </source>
</evidence>
<evidence type="ECO:0000256" key="8">
    <source>
        <dbReference type="PROSITE-ProRule" id="PRU00322"/>
    </source>
</evidence>
<dbReference type="InterPro" id="IPR001650">
    <property type="entry name" value="Helicase_C-like"/>
</dbReference>
<dbReference type="AlphaFoldDB" id="G3PQ13"/>
<evidence type="ECO:0000256" key="1">
    <source>
        <dbReference type="ARBA" id="ARBA00022723"/>
    </source>
</evidence>
<dbReference type="PROSITE" id="PS50199">
    <property type="entry name" value="ZF_RANBP2_2"/>
    <property type="match status" value="1"/>
</dbReference>
<dbReference type="PROSITE" id="PS51194">
    <property type="entry name" value="HELICASE_CTER"/>
    <property type="match status" value="1"/>
</dbReference>
<dbReference type="GeneTree" id="ENSGT00940000158559"/>
<reference evidence="13 14" key="1">
    <citation type="journal article" date="2021" name="G3 (Bethesda)">
        <title>Improved contiguity of the threespine stickleback genome using long-read sequencing.</title>
        <authorList>
            <person name="Nath S."/>
            <person name="Shaw D.E."/>
            <person name="White M.A."/>
        </authorList>
    </citation>
    <scope>NUCLEOTIDE SEQUENCE [LARGE SCALE GENOMIC DNA]</scope>
    <source>
        <strain evidence="13 14">Lake Benthic</strain>
    </source>
</reference>
<dbReference type="GO" id="GO:2000674">
    <property type="term" value="P:regulation of type B pancreatic cell apoptotic process"/>
    <property type="evidence" value="ECO:0007669"/>
    <property type="project" value="Ensembl"/>
</dbReference>
<evidence type="ECO:0000256" key="3">
    <source>
        <dbReference type="ARBA" id="ARBA00022771"/>
    </source>
</evidence>
<dbReference type="Gene3D" id="3.40.50.10810">
    <property type="entry name" value="Tandem AAA-ATPase domain"/>
    <property type="match status" value="1"/>
</dbReference>
<dbReference type="GO" id="GO:0004520">
    <property type="term" value="F:DNA endonuclease activity"/>
    <property type="evidence" value="ECO:0007669"/>
    <property type="project" value="TreeGrafter"/>
</dbReference>
<dbReference type="Gene3D" id="1.10.30.50">
    <property type="match status" value="1"/>
</dbReference>
<dbReference type="Pfam" id="PF00176">
    <property type="entry name" value="SNF2-rel_dom"/>
    <property type="match status" value="1"/>
</dbReference>
<dbReference type="CDD" id="cd18010">
    <property type="entry name" value="DEXHc_HARP_SMARCAL1"/>
    <property type="match status" value="1"/>
</dbReference>
<dbReference type="InterPro" id="IPR038718">
    <property type="entry name" value="SNF2-like_sf"/>
</dbReference>
<feature type="compositionally biased region" description="Polar residues" evidence="9">
    <location>
        <begin position="554"/>
        <end position="564"/>
    </location>
</feature>
<dbReference type="PANTHER" id="PTHR45766:SF3">
    <property type="entry name" value="DNA ANNEALING HELICASE AND ENDONUCLEASE ZRANB3"/>
    <property type="match status" value="1"/>
</dbReference>
<feature type="region of interest" description="Disordered" evidence="9">
    <location>
        <begin position="1006"/>
        <end position="1038"/>
    </location>
</feature>
<dbReference type="InterPro" id="IPR049730">
    <property type="entry name" value="SNF2/RAD54-like_C"/>
</dbReference>
<dbReference type="InterPro" id="IPR014001">
    <property type="entry name" value="Helicase_ATP-bd"/>
</dbReference>
<feature type="domain" description="Helicase ATP-binding" evidence="11">
    <location>
        <begin position="41"/>
        <end position="203"/>
    </location>
</feature>
<evidence type="ECO:0000259" key="10">
    <source>
        <dbReference type="PROSITE" id="PS50199"/>
    </source>
</evidence>
<dbReference type="GO" id="GO:0006281">
    <property type="term" value="P:DNA repair"/>
    <property type="evidence" value="ECO:0007669"/>
    <property type="project" value="TreeGrafter"/>
</dbReference>
<keyword evidence="1" id="KW-0479">Metal-binding</keyword>
<dbReference type="Gene3D" id="3.40.50.300">
    <property type="entry name" value="P-loop containing nucleotide triphosphate hydrolases"/>
    <property type="match status" value="1"/>
</dbReference>
<dbReference type="InterPro" id="IPR000330">
    <property type="entry name" value="SNF2_N"/>
</dbReference>
<keyword evidence="14" id="KW-1185">Reference proteome</keyword>
<dbReference type="SMART" id="SM00490">
    <property type="entry name" value="HELICc"/>
    <property type="match status" value="1"/>
</dbReference>
<evidence type="ECO:0000313" key="13">
    <source>
        <dbReference type="Ensembl" id="ENSGACP00000019698.2"/>
    </source>
</evidence>
<dbReference type="PROSITE" id="PS01358">
    <property type="entry name" value="ZF_RANBP2_1"/>
    <property type="match status" value="1"/>
</dbReference>
<proteinExistence type="predicted"/>
<name>G3PQ13_GASAC</name>
<keyword evidence="2" id="KW-0547">Nucleotide-binding</keyword>
<dbReference type="InParanoid" id="G3PQ13"/>
<evidence type="ECO:0000256" key="9">
    <source>
        <dbReference type="SAM" id="MobiDB-lite"/>
    </source>
</evidence>
<dbReference type="Pfam" id="PF00271">
    <property type="entry name" value="Helicase_C"/>
    <property type="match status" value="1"/>
</dbReference>
<dbReference type="SUPFAM" id="SSF90209">
    <property type="entry name" value="Ran binding protein zinc finger-like"/>
    <property type="match status" value="1"/>
</dbReference>
<dbReference type="SMART" id="SM00547">
    <property type="entry name" value="ZnF_RBZ"/>
    <property type="match status" value="1"/>
</dbReference>
<evidence type="ECO:0000256" key="4">
    <source>
        <dbReference type="ARBA" id="ARBA00022801"/>
    </source>
</evidence>
<feature type="domain" description="Helicase C-terminal" evidence="12">
    <location>
        <begin position="314"/>
        <end position="470"/>
    </location>
</feature>
<dbReference type="SMART" id="SM00487">
    <property type="entry name" value="DEXDc"/>
    <property type="match status" value="1"/>
</dbReference>
<sequence length="1038" mass="116068">MEMDDNGLQSSRCDTRWSQQLSGLPCKLLQRLMPFQREGVEFALSRNGRCMIADEMGLGKTVQAVAVAYAFRQEWPLLVVVPSSLRYLWIEELERWIPELQPGDINLVENKSHTMGISSSKVTVLGYGLLTTDARPLVDALSRQRFAVVVVDESHYLKSRNAARTKILAPLIQGAKRAILLTGTPALGRPEENCMATHISPSVFFLSHRYFGSRRQWDCRGASNLEELHRRLSEIMIRRLKSDVLKQLPPKVRQRIPFDLPKEAAKEASASFAEWEKLMRGVGSGDVATDNPFTQVMGLVTQMYKQTAIAKAGAVKDYIKMMLEAEQLKFLVFAHHLTMLQACTEAAIEAKASYIRIDGSVPSSERIQLVHKFQSDPEVRVAILSIQAAGQGLTFTAASHVVFAELYWNPGHMKQAEDRAHRIGQTASVNVHYLIAKGTFDTVMWSMLNRKETVTGSTLNGRKEYLKADEGDKDKWEFLNFADAWTPMKSEICVFFSDLSQFEKDKQHDIRSFLSPGSGTEKKRKRRDDEEPSPSVSSESGSSSGKRVDRGEASCSQADLSDQDFSPRLKRLRTPQPGRGRRRTAAACVAPPVPSMAPRRLSEPRSALEKWGCTACTYSNSGLLPYCEMCEFPRSPSGVHAGRTTTQLLTNLISNWIPLGEKEGKKHNDISIIFASDGEIQSVDGDDVGDDGDDAYPVHPGLQFCASQYTDRVYLYSKDGTPLNLSFVPLDIKLTNWDELPEAFSRRRENRTQVLRFVQEWSSLAAMKQKLLRRGGLLFHSPTLGLQQLAAAKRPHSSTKRYLGKDEVAQASLSRAQQEGGSVRLVTKEDLFTKRRAAASPTPPASERSVCVRSGYLQAVDSEGVPLCLSCQEACPTTGGAWDTRFCSHRCQEEFQLRSSQTYMRSRVLEVEQGVCQHCGLHAHELFLKVRDAPPPQRKDMLENTWLSQLSLKELNEMIRAPVEGDFWQVDHIRPVYSGGGQCSLDNLQTLCTVCHKARTALQAKERSRMRKSAAASKVASDITRQTSETPINTSRLL</sequence>
<accession>G3PQ13</accession>
<feature type="compositionally biased region" description="Low complexity" evidence="9">
    <location>
        <begin position="533"/>
        <end position="545"/>
    </location>
</feature>
<dbReference type="InterPro" id="IPR003615">
    <property type="entry name" value="HNH_nuc"/>
</dbReference>
<keyword evidence="3 8" id="KW-0863">Zinc-finger</keyword>
<reference evidence="13" key="2">
    <citation type="submission" date="2025-08" db="UniProtKB">
        <authorList>
            <consortium name="Ensembl"/>
        </authorList>
    </citation>
    <scope>IDENTIFICATION</scope>
</reference>
<dbReference type="OMA" id="WRKVVLH"/>
<dbReference type="GO" id="GO:0003676">
    <property type="term" value="F:nucleic acid binding"/>
    <property type="evidence" value="ECO:0007669"/>
    <property type="project" value="InterPro"/>
</dbReference>
<feature type="region of interest" description="Disordered" evidence="9">
    <location>
        <begin position="510"/>
        <end position="587"/>
    </location>
</feature>
<keyword evidence="7" id="KW-0067">ATP-binding</keyword>
<dbReference type="InterPro" id="IPR027417">
    <property type="entry name" value="P-loop_NTPase"/>
</dbReference>
<dbReference type="Proteomes" id="UP000007635">
    <property type="component" value="Chromosome I"/>
</dbReference>
<organism evidence="13 14">
    <name type="scientific">Gasterosteus aculeatus aculeatus</name>
    <name type="common">three-spined stickleback</name>
    <dbReference type="NCBI Taxonomy" id="481459"/>
    <lineage>
        <taxon>Eukaryota</taxon>
        <taxon>Metazoa</taxon>
        <taxon>Chordata</taxon>
        <taxon>Craniata</taxon>
        <taxon>Vertebrata</taxon>
        <taxon>Euteleostomi</taxon>
        <taxon>Actinopterygii</taxon>
        <taxon>Neopterygii</taxon>
        <taxon>Teleostei</taxon>
        <taxon>Neoteleostei</taxon>
        <taxon>Acanthomorphata</taxon>
        <taxon>Eupercaria</taxon>
        <taxon>Perciformes</taxon>
        <taxon>Cottioidei</taxon>
        <taxon>Gasterosteales</taxon>
        <taxon>Gasterosteidae</taxon>
        <taxon>Gasterosteus</taxon>
    </lineage>
</organism>
<dbReference type="Bgee" id="ENSGACG00000014926">
    <property type="expression patterns" value="Expressed in telencephalon and 7 other cell types or tissues"/>
</dbReference>
<dbReference type="PROSITE" id="PS51192">
    <property type="entry name" value="HELICASE_ATP_BIND_1"/>
    <property type="match status" value="1"/>
</dbReference>
<dbReference type="Pfam" id="PF01844">
    <property type="entry name" value="HNH"/>
    <property type="match status" value="1"/>
</dbReference>
<dbReference type="InterPro" id="IPR002711">
    <property type="entry name" value="HNH"/>
</dbReference>
<dbReference type="SUPFAM" id="SSF52540">
    <property type="entry name" value="P-loop containing nucleoside triphosphate hydrolases"/>
    <property type="match status" value="2"/>
</dbReference>
<dbReference type="InterPro" id="IPR001876">
    <property type="entry name" value="Znf_RanBP2"/>
</dbReference>
<dbReference type="GO" id="GO:0031297">
    <property type="term" value="P:replication fork processing"/>
    <property type="evidence" value="ECO:0007669"/>
    <property type="project" value="TreeGrafter"/>
</dbReference>
<keyword evidence="6" id="KW-0862">Zinc</keyword>
<evidence type="ECO:0000259" key="12">
    <source>
        <dbReference type="PROSITE" id="PS51194"/>
    </source>
</evidence>
<evidence type="ECO:0000256" key="5">
    <source>
        <dbReference type="ARBA" id="ARBA00022806"/>
    </source>
</evidence>
<dbReference type="GO" id="GO:0043596">
    <property type="term" value="C:nuclear replication fork"/>
    <property type="evidence" value="ECO:0007669"/>
    <property type="project" value="TreeGrafter"/>
</dbReference>
<dbReference type="eggNOG" id="KOG1000">
    <property type="taxonomic scope" value="Eukaryota"/>
</dbReference>
<reference evidence="13" key="3">
    <citation type="submission" date="2025-09" db="UniProtKB">
        <authorList>
            <consortium name="Ensembl"/>
        </authorList>
    </citation>
    <scope>IDENTIFICATION</scope>
</reference>
<protein>
    <submittedName>
        <fullName evidence="13">Zinc finger, RAN-binding domain containing 3</fullName>
    </submittedName>
</protein>
<dbReference type="Ensembl" id="ENSGACT00000019736.2">
    <property type="protein sequence ID" value="ENSGACP00000019698.2"/>
    <property type="gene ID" value="ENSGACG00000014926.2"/>
</dbReference>
<keyword evidence="4" id="KW-0378">Hydrolase</keyword>
<keyword evidence="5" id="KW-0347">Helicase</keyword>
<feature type="compositionally biased region" description="Polar residues" evidence="9">
    <location>
        <begin position="1023"/>
        <end position="1038"/>
    </location>
</feature>
<dbReference type="GO" id="GO:0004386">
    <property type="term" value="F:helicase activity"/>
    <property type="evidence" value="ECO:0007669"/>
    <property type="project" value="UniProtKB-KW"/>
</dbReference>
<dbReference type="GO" id="GO:0008270">
    <property type="term" value="F:zinc ion binding"/>
    <property type="evidence" value="ECO:0007669"/>
    <property type="project" value="UniProtKB-KW"/>
</dbReference>
<dbReference type="STRING" id="69293.ENSGACP00000019698"/>
<dbReference type="CDD" id="cd18793">
    <property type="entry name" value="SF2_C_SNF"/>
    <property type="match status" value="1"/>
</dbReference>
<evidence type="ECO:0000313" key="14">
    <source>
        <dbReference type="Proteomes" id="UP000007635"/>
    </source>
</evidence>
<dbReference type="PANTHER" id="PTHR45766">
    <property type="entry name" value="DNA ANNEALING HELICASE AND ENDONUCLEASE ZRANB3 FAMILY MEMBER"/>
    <property type="match status" value="1"/>
</dbReference>